<evidence type="ECO:0000256" key="1">
    <source>
        <dbReference type="ARBA" id="ARBA00001353"/>
    </source>
</evidence>
<proteinExistence type="inferred from homology"/>
<dbReference type="EMBL" id="LN483070">
    <property type="protein sequence ID" value="CEA07110.1"/>
    <property type="molecule type" value="Genomic_DNA"/>
</dbReference>
<dbReference type="SMART" id="SM00905">
    <property type="entry name" value="FolB"/>
    <property type="match status" value="1"/>
</dbReference>
<organism evidence="8">
    <name type="scientific">Arthrobacter saudimassiliensis</name>
    <dbReference type="NCBI Taxonomy" id="1461584"/>
    <lineage>
        <taxon>Bacteria</taxon>
        <taxon>Bacillati</taxon>
        <taxon>Actinomycetota</taxon>
        <taxon>Actinomycetes</taxon>
        <taxon>Micrococcales</taxon>
        <taxon>Micrococcaceae</taxon>
        <taxon>Arthrobacter</taxon>
    </lineage>
</organism>
<protein>
    <recommendedName>
        <fullName evidence="6">7,8-dihydroneopterin aldolase</fullName>
        <ecNumber evidence="6">4.1.2.25</ecNumber>
    </recommendedName>
</protein>
<dbReference type="PATRIC" id="fig|1461584.3.peg.412"/>
<evidence type="ECO:0000259" key="7">
    <source>
        <dbReference type="SMART" id="SM00905"/>
    </source>
</evidence>
<dbReference type="NCBIfam" id="TIGR00525">
    <property type="entry name" value="folB"/>
    <property type="match status" value="1"/>
</dbReference>
<sequence>MSPAAAPAGPPRDSIRLGGISATGYHGVFDEERRAGQTFIADLVLFTDLRAAAATDDLTLTAHYGEIAEAVSAELSGEPVNLIETLAERIAAAVLGGFPTIDAVQVTVHKPQAPITVPFGDVAVTIHRERP</sequence>
<dbReference type="UniPathway" id="UPA00077">
    <property type="reaction ID" value="UER00154"/>
</dbReference>
<dbReference type="NCBIfam" id="TIGR00526">
    <property type="entry name" value="folB_dom"/>
    <property type="match status" value="1"/>
</dbReference>
<dbReference type="Gene3D" id="3.30.1130.10">
    <property type="match status" value="1"/>
</dbReference>
<dbReference type="GO" id="GO:0005737">
    <property type="term" value="C:cytoplasm"/>
    <property type="evidence" value="ECO:0007669"/>
    <property type="project" value="TreeGrafter"/>
</dbReference>
<dbReference type="PANTHER" id="PTHR42844:SF1">
    <property type="entry name" value="DIHYDRONEOPTERIN ALDOLASE 1-RELATED"/>
    <property type="match status" value="1"/>
</dbReference>
<keyword evidence="5 6" id="KW-0456">Lyase</keyword>
<dbReference type="FunFam" id="3.30.1130.10:FF:000003">
    <property type="entry name" value="7,8-dihydroneopterin aldolase"/>
    <property type="match status" value="1"/>
</dbReference>
<comment type="pathway">
    <text evidence="2 6">Cofactor biosynthesis; tetrahydrofolate biosynthesis; 2-amino-4-hydroxy-6-hydroxymethyl-7,8-dihydropteridine diphosphate from 7,8-dihydroneopterin triphosphate: step 3/4.</text>
</comment>
<evidence type="ECO:0000256" key="4">
    <source>
        <dbReference type="ARBA" id="ARBA00022909"/>
    </source>
</evidence>
<dbReference type="EC" id="4.1.2.25" evidence="6"/>
<dbReference type="CDD" id="cd00534">
    <property type="entry name" value="DHNA_DHNTPE"/>
    <property type="match status" value="1"/>
</dbReference>
<dbReference type="Pfam" id="PF02152">
    <property type="entry name" value="FolB"/>
    <property type="match status" value="1"/>
</dbReference>
<evidence type="ECO:0000256" key="6">
    <source>
        <dbReference type="RuleBase" id="RU362079"/>
    </source>
</evidence>
<comment type="function">
    <text evidence="6">Catalyzes the conversion of 7,8-dihydroneopterin to 6-hydroxymethyl-7,8-dihydropterin.</text>
</comment>
<accession>A0A078MLF2</accession>
<evidence type="ECO:0000256" key="5">
    <source>
        <dbReference type="ARBA" id="ARBA00023239"/>
    </source>
</evidence>
<dbReference type="GO" id="GO:0046654">
    <property type="term" value="P:tetrahydrofolate biosynthetic process"/>
    <property type="evidence" value="ECO:0007669"/>
    <property type="project" value="UniProtKB-UniRule"/>
</dbReference>
<dbReference type="AlphaFoldDB" id="A0A078MLF2"/>
<evidence type="ECO:0000256" key="3">
    <source>
        <dbReference type="ARBA" id="ARBA00005708"/>
    </source>
</evidence>
<reference evidence="8" key="1">
    <citation type="submission" date="2014-07" db="EMBL/GenBank/DDBJ databases">
        <authorList>
            <person name="Urmite Genomes Urmite Genomes"/>
        </authorList>
    </citation>
    <scope>NUCLEOTIDE SEQUENCE</scope>
    <source>
        <strain evidence="8">11W110_air</strain>
    </source>
</reference>
<keyword evidence="4 6" id="KW-0289">Folate biosynthesis</keyword>
<evidence type="ECO:0000256" key="2">
    <source>
        <dbReference type="ARBA" id="ARBA00005013"/>
    </source>
</evidence>
<dbReference type="InterPro" id="IPR006157">
    <property type="entry name" value="FolB_dom"/>
</dbReference>
<evidence type="ECO:0000313" key="8">
    <source>
        <dbReference type="EMBL" id="CEA07110.1"/>
    </source>
</evidence>
<comment type="catalytic activity">
    <reaction evidence="1 6">
        <text>7,8-dihydroneopterin = 6-hydroxymethyl-7,8-dihydropterin + glycolaldehyde</text>
        <dbReference type="Rhea" id="RHEA:10540"/>
        <dbReference type="ChEBI" id="CHEBI:17001"/>
        <dbReference type="ChEBI" id="CHEBI:17071"/>
        <dbReference type="ChEBI" id="CHEBI:44841"/>
        <dbReference type="EC" id="4.1.2.25"/>
    </reaction>
</comment>
<gene>
    <name evidence="8" type="primary">folB</name>
    <name evidence="8" type="ORF">BN1051_00423</name>
</gene>
<name>A0A078MLF2_9MICC</name>
<feature type="domain" description="Dihydroneopterin aldolase/epimerase" evidence="7">
    <location>
        <begin position="15"/>
        <end position="128"/>
    </location>
</feature>
<dbReference type="InterPro" id="IPR043133">
    <property type="entry name" value="GTP-CH-I_C/QueF"/>
</dbReference>
<dbReference type="PANTHER" id="PTHR42844">
    <property type="entry name" value="DIHYDRONEOPTERIN ALDOLASE 1-RELATED"/>
    <property type="match status" value="1"/>
</dbReference>
<dbReference type="GO" id="GO:0046656">
    <property type="term" value="P:folic acid biosynthetic process"/>
    <property type="evidence" value="ECO:0007669"/>
    <property type="project" value="UniProtKB-UniRule"/>
</dbReference>
<dbReference type="GO" id="GO:0004150">
    <property type="term" value="F:dihydroneopterin aldolase activity"/>
    <property type="evidence" value="ECO:0007669"/>
    <property type="project" value="UniProtKB-UniRule"/>
</dbReference>
<comment type="similarity">
    <text evidence="3 6">Belongs to the DHNA family.</text>
</comment>
<dbReference type="SUPFAM" id="SSF55620">
    <property type="entry name" value="Tetrahydrobiopterin biosynthesis enzymes-like"/>
    <property type="match status" value="1"/>
</dbReference>
<dbReference type="InterPro" id="IPR006156">
    <property type="entry name" value="Dihydroneopterin_aldolase"/>
</dbReference>